<organism evidence="2 3">
    <name type="scientific">Saccharothrix australiensis</name>
    <dbReference type="NCBI Taxonomy" id="2072"/>
    <lineage>
        <taxon>Bacteria</taxon>
        <taxon>Bacillati</taxon>
        <taxon>Actinomycetota</taxon>
        <taxon>Actinomycetes</taxon>
        <taxon>Pseudonocardiales</taxon>
        <taxon>Pseudonocardiaceae</taxon>
        <taxon>Saccharothrix</taxon>
    </lineage>
</organism>
<feature type="transmembrane region" description="Helical" evidence="1">
    <location>
        <begin position="284"/>
        <end position="308"/>
    </location>
</feature>
<name>A0A495WAA2_9PSEU</name>
<feature type="transmembrane region" description="Helical" evidence="1">
    <location>
        <begin position="480"/>
        <end position="499"/>
    </location>
</feature>
<feature type="transmembrane region" description="Helical" evidence="1">
    <location>
        <begin position="121"/>
        <end position="143"/>
    </location>
</feature>
<keyword evidence="1" id="KW-0472">Membrane</keyword>
<dbReference type="EMBL" id="RBXO01000001">
    <property type="protein sequence ID" value="RKT57653.1"/>
    <property type="molecule type" value="Genomic_DNA"/>
</dbReference>
<dbReference type="AlphaFoldDB" id="A0A495WAA2"/>
<evidence type="ECO:0000313" key="2">
    <source>
        <dbReference type="EMBL" id="RKT57653.1"/>
    </source>
</evidence>
<accession>A0A495WAA2</accession>
<dbReference type="Proteomes" id="UP000282084">
    <property type="component" value="Unassembled WGS sequence"/>
</dbReference>
<feature type="transmembrane region" description="Helical" evidence="1">
    <location>
        <begin position="320"/>
        <end position="338"/>
    </location>
</feature>
<feature type="transmembrane region" description="Helical" evidence="1">
    <location>
        <begin position="155"/>
        <end position="174"/>
    </location>
</feature>
<dbReference type="OrthoDB" id="3697808at2"/>
<feature type="transmembrane region" description="Helical" evidence="1">
    <location>
        <begin position="511"/>
        <end position="529"/>
    </location>
</feature>
<feature type="transmembrane region" description="Helical" evidence="1">
    <location>
        <begin position="251"/>
        <end position="272"/>
    </location>
</feature>
<keyword evidence="3" id="KW-1185">Reference proteome</keyword>
<feature type="transmembrane region" description="Helical" evidence="1">
    <location>
        <begin position="413"/>
        <end position="434"/>
    </location>
</feature>
<evidence type="ECO:0000313" key="3">
    <source>
        <dbReference type="Proteomes" id="UP000282084"/>
    </source>
</evidence>
<feature type="transmembrane region" description="Helical" evidence="1">
    <location>
        <begin position="378"/>
        <end position="401"/>
    </location>
</feature>
<feature type="transmembrane region" description="Helical" evidence="1">
    <location>
        <begin position="454"/>
        <end position="473"/>
    </location>
</feature>
<keyword evidence="1" id="KW-0812">Transmembrane</keyword>
<feature type="transmembrane region" description="Helical" evidence="1">
    <location>
        <begin position="194"/>
        <end position="212"/>
    </location>
</feature>
<feature type="transmembrane region" description="Helical" evidence="1">
    <location>
        <begin position="74"/>
        <end position="92"/>
    </location>
</feature>
<reference evidence="2 3" key="1">
    <citation type="submission" date="2018-10" db="EMBL/GenBank/DDBJ databases">
        <title>Sequencing the genomes of 1000 actinobacteria strains.</title>
        <authorList>
            <person name="Klenk H.-P."/>
        </authorList>
    </citation>
    <scope>NUCLEOTIDE SEQUENCE [LARGE SCALE GENOMIC DNA]</scope>
    <source>
        <strain evidence="2 3">DSM 43800</strain>
    </source>
</reference>
<feature type="transmembrane region" description="Helical" evidence="1">
    <location>
        <begin position="345"/>
        <end position="366"/>
    </location>
</feature>
<evidence type="ECO:0000256" key="1">
    <source>
        <dbReference type="SAM" id="Phobius"/>
    </source>
</evidence>
<sequence>MIRTAEAAPPASSRLRTAFGFAAAGALCGAVGAALPVVDGSAPPAYTAWPLLAALALLPVGVAAFFLSRRATTTAAAALVPAGVFAVGRFLVDLQVLADPLTAARPELYLPTALTAPGPAAGLWVLLAGHVLTAAAGLVAATARTEPEGGRSERFGLPATAGVVGAVGLCMAPFGSSDAFIPAGGPLDAPLPALAGGLLVALAAPVLAVLSASSGDPDARRGGLLGIAAVLVALAAPGLATAVAVDRVDAAPGPFLVLGAAVALAWPATGRAGHDLALPGRRRLHLIAAVLGVATGACAALGALTRHLDVPAGVTPPTDYAARLLWPAAVAVALTALLPKARPAFAVALAAVPLAAGQALDAALNAAKVPSVGPGPGVWFTALAVLLAGAAASTAALAGAVERDEEGADRTSPPLPLLAAALTAGLVAVGAFALPVLAAPGYVPITAFGLRVGSWGLLIALVAVLVAVGLSLVSRPGRGAALLLGAACVTATRALEYPFSASRAAGTEPGPALWLALATTALLLVAAAIRADRRSAPRPG</sequence>
<feature type="transmembrane region" description="Helical" evidence="1">
    <location>
        <begin position="224"/>
        <end position="245"/>
    </location>
</feature>
<gene>
    <name evidence="2" type="ORF">C8E97_6378</name>
</gene>
<keyword evidence="1" id="KW-1133">Transmembrane helix</keyword>
<proteinExistence type="predicted"/>
<dbReference type="RefSeq" id="WP_121009594.1">
    <property type="nucleotide sequence ID" value="NZ_RBXO01000001.1"/>
</dbReference>
<comment type="caution">
    <text evidence="2">The sequence shown here is derived from an EMBL/GenBank/DDBJ whole genome shotgun (WGS) entry which is preliminary data.</text>
</comment>
<protein>
    <submittedName>
        <fullName evidence="2">Uncharacterized protein</fullName>
    </submittedName>
</protein>
<feature type="transmembrane region" description="Helical" evidence="1">
    <location>
        <begin position="48"/>
        <end position="67"/>
    </location>
</feature>